<dbReference type="SMART" id="SM00260">
    <property type="entry name" value="CheW"/>
    <property type="match status" value="1"/>
</dbReference>
<accession>A0ABR7ZUS4</accession>
<dbReference type="Gene3D" id="2.40.50.180">
    <property type="entry name" value="CheA-289, Domain 4"/>
    <property type="match status" value="1"/>
</dbReference>
<dbReference type="Proteomes" id="UP000642094">
    <property type="component" value="Unassembled WGS sequence"/>
</dbReference>
<feature type="region of interest" description="Disordered" evidence="1">
    <location>
        <begin position="1"/>
        <end position="21"/>
    </location>
</feature>
<evidence type="ECO:0000313" key="4">
    <source>
        <dbReference type="Proteomes" id="UP000642094"/>
    </source>
</evidence>
<feature type="domain" description="CheW-like" evidence="2">
    <location>
        <begin position="26"/>
        <end position="178"/>
    </location>
</feature>
<dbReference type="PANTHER" id="PTHR22617:SF23">
    <property type="entry name" value="CHEMOTAXIS PROTEIN CHEW"/>
    <property type="match status" value="1"/>
</dbReference>
<keyword evidence="4" id="KW-1185">Reference proteome</keyword>
<dbReference type="Pfam" id="PF01584">
    <property type="entry name" value="CheW"/>
    <property type="match status" value="1"/>
</dbReference>
<evidence type="ECO:0000313" key="3">
    <source>
        <dbReference type="EMBL" id="MBD2187168.1"/>
    </source>
</evidence>
<comment type="caution">
    <text evidence="3">The sequence shown here is derived from an EMBL/GenBank/DDBJ whole genome shotgun (WGS) entry which is preliminary data.</text>
</comment>
<evidence type="ECO:0000259" key="2">
    <source>
        <dbReference type="PROSITE" id="PS50851"/>
    </source>
</evidence>
<dbReference type="InterPro" id="IPR036061">
    <property type="entry name" value="CheW-like_dom_sf"/>
</dbReference>
<organism evidence="3 4">
    <name type="scientific">Pseudanabaena mucicola FACHB-723</name>
    <dbReference type="NCBI Taxonomy" id="2692860"/>
    <lineage>
        <taxon>Bacteria</taxon>
        <taxon>Bacillati</taxon>
        <taxon>Cyanobacteriota</taxon>
        <taxon>Cyanophyceae</taxon>
        <taxon>Pseudanabaenales</taxon>
        <taxon>Pseudanabaenaceae</taxon>
        <taxon>Pseudanabaena</taxon>
    </lineage>
</organism>
<reference evidence="3 4" key="1">
    <citation type="journal article" date="2020" name="ISME J.">
        <title>Comparative genomics reveals insights into cyanobacterial evolution and habitat adaptation.</title>
        <authorList>
            <person name="Chen M.Y."/>
            <person name="Teng W.K."/>
            <person name="Zhao L."/>
            <person name="Hu C.X."/>
            <person name="Zhou Y.K."/>
            <person name="Han B.P."/>
            <person name="Song L.R."/>
            <person name="Shu W.S."/>
        </authorList>
    </citation>
    <scope>NUCLEOTIDE SEQUENCE [LARGE SCALE GENOMIC DNA]</scope>
    <source>
        <strain evidence="3 4">FACHB-723</strain>
    </source>
</reference>
<evidence type="ECO:0000256" key="1">
    <source>
        <dbReference type="SAM" id="MobiDB-lite"/>
    </source>
</evidence>
<protein>
    <submittedName>
        <fullName evidence="3">Chemotaxis protein CheW</fullName>
    </submittedName>
</protein>
<dbReference type="RefSeq" id="WP_190402054.1">
    <property type="nucleotide sequence ID" value="NZ_JACJQB010000003.1"/>
</dbReference>
<dbReference type="EMBL" id="JACJQB010000003">
    <property type="protein sequence ID" value="MBD2187168.1"/>
    <property type="molecule type" value="Genomic_DNA"/>
</dbReference>
<dbReference type="InterPro" id="IPR002545">
    <property type="entry name" value="CheW-lke_dom"/>
</dbReference>
<sequence>MANQIVESQTKSTGLVGARPQNSRENDQFLTFTLASDQQGLLPTSQLLEIVRVDLSEITAIAGLSPSVMGIYNWRGDVTWVVDLASLLGYAPLYTQAYRLKKFQDKCHVLFLKSQDMVIGIAVQQVGQVMKCDSSKLQKSGISFSNPILADVCHGYWLNPDNEALLVLDGHAIMRNVQ</sequence>
<dbReference type="SUPFAM" id="SSF50341">
    <property type="entry name" value="CheW-like"/>
    <property type="match status" value="1"/>
</dbReference>
<dbReference type="InterPro" id="IPR039315">
    <property type="entry name" value="CheW"/>
</dbReference>
<proteinExistence type="predicted"/>
<gene>
    <name evidence="3" type="ORF">H6F41_03285</name>
</gene>
<name>A0ABR7ZUS4_9CYAN</name>
<feature type="compositionally biased region" description="Polar residues" evidence="1">
    <location>
        <begin position="1"/>
        <end position="13"/>
    </location>
</feature>
<dbReference type="PANTHER" id="PTHR22617">
    <property type="entry name" value="CHEMOTAXIS SENSOR HISTIDINE KINASE-RELATED"/>
    <property type="match status" value="1"/>
</dbReference>
<dbReference type="PROSITE" id="PS50851">
    <property type="entry name" value="CHEW"/>
    <property type="match status" value="1"/>
</dbReference>